<keyword evidence="14" id="KW-1185">Reference proteome</keyword>
<dbReference type="GO" id="GO:0005829">
    <property type="term" value="C:cytosol"/>
    <property type="evidence" value="ECO:0007669"/>
    <property type="project" value="TreeGrafter"/>
</dbReference>
<comment type="subunit">
    <text evidence="5">Homodimer.</text>
</comment>
<dbReference type="Pfam" id="PF00591">
    <property type="entry name" value="Glycos_transf_3"/>
    <property type="match status" value="1"/>
</dbReference>
<dbReference type="AlphaFoldDB" id="A0A8J3FB53"/>
<comment type="catalytic activity">
    <reaction evidence="1">
        <text>2'-deoxyuridine + phosphate = 2-deoxy-alpha-D-ribose 1-phosphate + uracil</text>
        <dbReference type="Rhea" id="RHEA:22824"/>
        <dbReference type="ChEBI" id="CHEBI:16450"/>
        <dbReference type="ChEBI" id="CHEBI:17568"/>
        <dbReference type="ChEBI" id="CHEBI:43474"/>
        <dbReference type="ChEBI" id="CHEBI:57259"/>
        <dbReference type="EC" id="2.4.2.2"/>
    </reaction>
</comment>
<evidence type="ECO:0000259" key="12">
    <source>
        <dbReference type="SMART" id="SM00941"/>
    </source>
</evidence>
<dbReference type="GO" id="GO:0004645">
    <property type="term" value="F:1,4-alpha-oligoglucan phosphorylase activity"/>
    <property type="evidence" value="ECO:0007669"/>
    <property type="project" value="InterPro"/>
</dbReference>
<sequence length="440" mass="46335">MRAVDLIRKKRDGGTHTAEELRFLIQGYVAGRIPDYQMAAWAMAVYFRGMTDEETAYLTQELVASGETVDLSPIAGVKVDKHSTGGVGDTTTLVLGPLVASAGVPVAKMSGRGLGHTGGTIDKLESIPGFTTELTPQQFVDQVNRIKLAVVGQSAKLTPADKLLYALRDVTATVESIPLIASSVMSKKIAAGADAIVLDVKTGEGAFMREEADAFALARAMVAIGERLGRRTVAVVSDMSQPLGYAVGNALEVREAIDTLAGRGPADLTELCLVLGAHMLVLAGAAPDLEAARAILTRNIETGAALEAFRRFVAAQGGDARIVDEPDRLPQAAHQIPVLAPKRGYVSRVAAREVGECAMLLGAGRETKESAIDLAVGVVLRKKVGDRVEAGEPLAVIHANRPDVDAVAARLVRAFAISDEPAFPPPLVRGRVTEEGEVRG</sequence>
<comment type="catalytic activity">
    <reaction evidence="10">
        <text>uridine + phosphate = alpha-D-ribose 1-phosphate + uracil</text>
        <dbReference type="Rhea" id="RHEA:24388"/>
        <dbReference type="ChEBI" id="CHEBI:16704"/>
        <dbReference type="ChEBI" id="CHEBI:17568"/>
        <dbReference type="ChEBI" id="CHEBI:43474"/>
        <dbReference type="ChEBI" id="CHEBI:57720"/>
        <dbReference type="EC" id="2.4.2.2"/>
    </reaction>
</comment>
<organism evidence="13 14">
    <name type="scientific">Calditerricola satsumensis</name>
    <dbReference type="NCBI Taxonomy" id="373054"/>
    <lineage>
        <taxon>Bacteria</taxon>
        <taxon>Bacillati</taxon>
        <taxon>Bacillota</taxon>
        <taxon>Bacilli</taxon>
        <taxon>Bacillales</taxon>
        <taxon>Bacillaceae</taxon>
        <taxon>Calditerricola</taxon>
    </lineage>
</organism>
<dbReference type="SUPFAM" id="SSF47648">
    <property type="entry name" value="Nucleoside phosphorylase/phosphoribosyltransferase N-terminal domain"/>
    <property type="match status" value="1"/>
</dbReference>
<dbReference type="InterPro" id="IPR036566">
    <property type="entry name" value="PYNP-like_C_sf"/>
</dbReference>
<dbReference type="PIRSF" id="PIRSF000478">
    <property type="entry name" value="TP_PyNP"/>
    <property type="match status" value="1"/>
</dbReference>
<dbReference type="InterPro" id="IPR013102">
    <property type="entry name" value="PYNP_C"/>
</dbReference>
<comment type="caution">
    <text evidence="13">The sequence shown here is derived from an EMBL/GenBank/DDBJ whole genome shotgun (WGS) entry which is preliminary data.</text>
</comment>
<dbReference type="Proteomes" id="UP000637720">
    <property type="component" value="Unassembled WGS sequence"/>
</dbReference>
<dbReference type="PROSITE" id="PS00647">
    <property type="entry name" value="THYMID_PHOSPHORYLASE"/>
    <property type="match status" value="1"/>
</dbReference>
<evidence type="ECO:0000256" key="10">
    <source>
        <dbReference type="ARBA" id="ARBA00048453"/>
    </source>
</evidence>
<dbReference type="Pfam" id="PF07831">
    <property type="entry name" value="PYNP_C"/>
    <property type="match status" value="1"/>
</dbReference>
<feature type="domain" description="Pyrimidine nucleoside phosphorylase C-terminal" evidence="12">
    <location>
        <begin position="345"/>
        <end position="418"/>
    </location>
</feature>
<evidence type="ECO:0000256" key="6">
    <source>
        <dbReference type="ARBA" id="ARBA00011889"/>
    </source>
</evidence>
<evidence type="ECO:0000256" key="8">
    <source>
        <dbReference type="ARBA" id="ARBA00022676"/>
    </source>
</evidence>
<dbReference type="EMBL" id="BMOF01000022">
    <property type="protein sequence ID" value="GGK00390.1"/>
    <property type="molecule type" value="Genomic_DNA"/>
</dbReference>
<dbReference type="SUPFAM" id="SSF54680">
    <property type="entry name" value="Pyrimidine nucleoside phosphorylase C-terminal domain"/>
    <property type="match status" value="1"/>
</dbReference>
<evidence type="ECO:0000256" key="1">
    <source>
        <dbReference type="ARBA" id="ARBA00001066"/>
    </source>
</evidence>
<gene>
    <name evidence="13" type="primary">pdp</name>
    <name evidence="13" type="ORF">GCM10007043_13090</name>
</gene>
<dbReference type="InterPro" id="IPR035902">
    <property type="entry name" value="Nuc_phospho_transferase"/>
</dbReference>
<evidence type="ECO:0000256" key="3">
    <source>
        <dbReference type="ARBA" id="ARBA00003877"/>
    </source>
</evidence>
<dbReference type="Gene3D" id="1.20.970.10">
    <property type="entry name" value="Transferase, Pyrimidine Nucleoside Phosphorylase, Chain C"/>
    <property type="match status" value="1"/>
</dbReference>
<evidence type="ECO:0000256" key="11">
    <source>
        <dbReference type="ARBA" id="ARBA00048525"/>
    </source>
</evidence>
<dbReference type="InterPro" id="IPR036320">
    <property type="entry name" value="Glycosyl_Trfase_fam3_N_dom_sf"/>
</dbReference>
<evidence type="ECO:0000256" key="4">
    <source>
        <dbReference type="ARBA" id="ARBA00006915"/>
    </source>
</evidence>
<dbReference type="PANTHER" id="PTHR10515">
    <property type="entry name" value="THYMIDINE PHOSPHORYLASE"/>
    <property type="match status" value="1"/>
</dbReference>
<dbReference type="SUPFAM" id="SSF52418">
    <property type="entry name" value="Nucleoside phosphorylase/phosphoribosyltransferase catalytic domain"/>
    <property type="match status" value="1"/>
</dbReference>
<evidence type="ECO:0000256" key="9">
    <source>
        <dbReference type="ARBA" id="ARBA00022679"/>
    </source>
</evidence>
<dbReference type="InterPro" id="IPR017459">
    <property type="entry name" value="Glycosyl_Trfase_fam3_N_dom"/>
</dbReference>
<comment type="function">
    <text evidence="3">Catalyzes phosphorolysis of the pyrimidine nucleosides uridine, thymidine and 2'-deoxyuridine with the formation of the corresponding pyrimidine base and ribose-1-phosphate.</text>
</comment>
<keyword evidence="9" id="KW-0808">Transferase</keyword>
<reference evidence="13" key="2">
    <citation type="submission" date="2020-09" db="EMBL/GenBank/DDBJ databases">
        <authorList>
            <person name="Sun Q."/>
            <person name="Ohkuma M."/>
        </authorList>
    </citation>
    <scope>NUCLEOTIDE SEQUENCE</scope>
    <source>
        <strain evidence="13">JCM 14719</strain>
    </source>
</reference>
<keyword evidence="8" id="KW-0328">Glycosyltransferase</keyword>
<dbReference type="NCBIfam" id="NF004490">
    <property type="entry name" value="PRK05820.1"/>
    <property type="match status" value="1"/>
</dbReference>
<dbReference type="GO" id="GO:0009032">
    <property type="term" value="F:thymidine phosphorylase activity"/>
    <property type="evidence" value="ECO:0007669"/>
    <property type="project" value="TreeGrafter"/>
</dbReference>
<dbReference type="Pfam" id="PF02885">
    <property type="entry name" value="Glycos_trans_3N"/>
    <property type="match status" value="1"/>
</dbReference>
<comment type="cofactor">
    <cofactor evidence="2">
        <name>K(+)</name>
        <dbReference type="ChEBI" id="CHEBI:29103"/>
    </cofactor>
</comment>
<dbReference type="PANTHER" id="PTHR10515:SF0">
    <property type="entry name" value="THYMIDINE PHOSPHORYLASE"/>
    <property type="match status" value="1"/>
</dbReference>
<dbReference type="InterPro" id="IPR018090">
    <property type="entry name" value="Pyrmidine_PPas_bac/euk"/>
</dbReference>
<dbReference type="SMART" id="SM00941">
    <property type="entry name" value="PYNP_C"/>
    <property type="match status" value="1"/>
</dbReference>
<evidence type="ECO:0000256" key="5">
    <source>
        <dbReference type="ARBA" id="ARBA00011738"/>
    </source>
</evidence>
<evidence type="ECO:0000256" key="2">
    <source>
        <dbReference type="ARBA" id="ARBA00001958"/>
    </source>
</evidence>
<dbReference type="RefSeq" id="WP_188817248.1">
    <property type="nucleotide sequence ID" value="NZ_BMOF01000022.1"/>
</dbReference>
<dbReference type="InterPro" id="IPR000053">
    <property type="entry name" value="Thymidine/pyrmidine_PPase"/>
</dbReference>
<name>A0A8J3FB53_9BACI</name>
<protein>
    <recommendedName>
        <fullName evidence="7">Pyrimidine-nucleoside phosphorylase</fullName>
        <ecNumber evidence="6">2.4.2.2</ecNumber>
    </recommendedName>
</protein>
<dbReference type="Gene3D" id="3.40.1030.10">
    <property type="entry name" value="Nucleoside phosphorylase/phosphoribosyltransferase catalytic domain"/>
    <property type="match status" value="1"/>
</dbReference>
<evidence type="ECO:0000313" key="14">
    <source>
        <dbReference type="Proteomes" id="UP000637720"/>
    </source>
</evidence>
<dbReference type="NCBIfam" id="TIGR02644">
    <property type="entry name" value="Y_phosphoryl"/>
    <property type="match status" value="1"/>
</dbReference>
<dbReference type="InterPro" id="IPR017872">
    <property type="entry name" value="Pyrmidine_PPase_CS"/>
</dbReference>
<comment type="catalytic activity">
    <reaction evidence="11">
        <text>thymidine + phosphate = 2-deoxy-alpha-D-ribose 1-phosphate + thymine</text>
        <dbReference type="Rhea" id="RHEA:16037"/>
        <dbReference type="ChEBI" id="CHEBI:17748"/>
        <dbReference type="ChEBI" id="CHEBI:17821"/>
        <dbReference type="ChEBI" id="CHEBI:43474"/>
        <dbReference type="ChEBI" id="CHEBI:57259"/>
        <dbReference type="EC" id="2.4.2.2"/>
    </reaction>
</comment>
<dbReference type="InterPro" id="IPR000312">
    <property type="entry name" value="Glycosyl_Trfase_fam3"/>
</dbReference>
<dbReference type="FunFam" id="3.40.1030.10:FF:000003">
    <property type="entry name" value="Pyrimidine-nucleoside phosphorylase"/>
    <property type="match status" value="1"/>
</dbReference>
<dbReference type="EC" id="2.4.2.2" evidence="6"/>
<dbReference type="Gene3D" id="3.90.1170.30">
    <property type="entry name" value="Pyrimidine nucleoside phosphorylase-like, C-terminal domain"/>
    <property type="match status" value="1"/>
</dbReference>
<reference evidence="13" key="1">
    <citation type="journal article" date="2014" name="Int. J. Syst. Evol. Microbiol.">
        <title>Complete genome sequence of Corynebacterium casei LMG S-19264T (=DSM 44701T), isolated from a smear-ripened cheese.</title>
        <authorList>
            <consortium name="US DOE Joint Genome Institute (JGI-PGF)"/>
            <person name="Walter F."/>
            <person name="Albersmeier A."/>
            <person name="Kalinowski J."/>
            <person name="Ruckert C."/>
        </authorList>
    </citation>
    <scope>NUCLEOTIDE SEQUENCE</scope>
    <source>
        <strain evidence="13">JCM 14719</strain>
    </source>
</reference>
<dbReference type="GO" id="GO:0006213">
    <property type="term" value="P:pyrimidine nucleoside metabolic process"/>
    <property type="evidence" value="ECO:0007669"/>
    <property type="project" value="InterPro"/>
</dbReference>
<dbReference type="GO" id="GO:0006206">
    <property type="term" value="P:pyrimidine nucleobase metabolic process"/>
    <property type="evidence" value="ECO:0007669"/>
    <property type="project" value="InterPro"/>
</dbReference>
<dbReference type="NCBIfam" id="NF004747">
    <property type="entry name" value="PRK06078.1"/>
    <property type="match status" value="1"/>
</dbReference>
<evidence type="ECO:0000256" key="7">
    <source>
        <dbReference type="ARBA" id="ARBA00014680"/>
    </source>
</evidence>
<accession>A0A8J3FB53</accession>
<evidence type="ECO:0000313" key="13">
    <source>
        <dbReference type="EMBL" id="GGK00390.1"/>
    </source>
</evidence>
<comment type="similarity">
    <text evidence="4">Belongs to the thymidine/pyrimidine-nucleoside phosphorylase family.</text>
</comment>
<proteinExistence type="inferred from homology"/>